<protein>
    <submittedName>
        <fullName evidence="4">Putative multi antimicrobial extrusion protein</fullName>
    </submittedName>
</protein>
<dbReference type="Gramene" id="rna11227">
    <property type="protein sequence ID" value="RHN75075.1"/>
    <property type="gene ID" value="gene11227"/>
</dbReference>
<evidence type="ECO:0000256" key="3">
    <source>
        <dbReference type="SAM" id="Phobius"/>
    </source>
</evidence>
<keyword evidence="3" id="KW-0812">Transmembrane</keyword>
<evidence type="ECO:0000256" key="1">
    <source>
        <dbReference type="ARBA" id="ARBA00010199"/>
    </source>
</evidence>
<comment type="caution">
    <text evidence="4">The sequence shown here is derived from an EMBL/GenBank/DDBJ whole genome shotgun (WGS) entry which is preliminary data.</text>
</comment>
<dbReference type="GO" id="GO:0016020">
    <property type="term" value="C:membrane"/>
    <property type="evidence" value="ECO:0007669"/>
    <property type="project" value="InterPro"/>
</dbReference>
<name>A0A396JF67_MEDTR</name>
<feature type="region of interest" description="Disordered" evidence="2">
    <location>
        <begin position="1"/>
        <end position="23"/>
    </location>
</feature>
<organism evidence="4 5">
    <name type="scientific">Medicago truncatula</name>
    <name type="common">Barrel medic</name>
    <name type="synonym">Medicago tribuloides</name>
    <dbReference type="NCBI Taxonomy" id="3880"/>
    <lineage>
        <taxon>Eukaryota</taxon>
        <taxon>Viridiplantae</taxon>
        <taxon>Streptophyta</taxon>
        <taxon>Embryophyta</taxon>
        <taxon>Tracheophyta</taxon>
        <taxon>Spermatophyta</taxon>
        <taxon>Magnoliopsida</taxon>
        <taxon>eudicotyledons</taxon>
        <taxon>Gunneridae</taxon>
        <taxon>Pentapetalae</taxon>
        <taxon>rosids</taxon>
        <taxon>fabids</taxon>
        <taxon>Fabales</taxon>
        <taxon>Fabaceae</taxon>
        <taxon>Papilionoideae</taxon>
        <taxon>50 kb inversion clade</taxon>
        <taxon>NPAAA clade</taxon>
        <taxon>Hologalegina</taxon>
        <taxon>IRL clade</taxon>
        <taxon>Trifolieae</taxon>
        <taxon>Medicago</taxon>
    </lineage>
</organism>
<feature type="transmembrane region" description="Helical" evidence="3">
    <location>
        <begin position="50"/>
        <end position="71"/>
    </location>
</feature>
<dbReference type="InterPro" id="IPR002528">
    <property type="entry name" value="MATE_fam"/>
</dbReference>
<dbReference type="AlphaFoldDB" id="A0A396JF67"/>
<gene>
    <name evidence="4" type="ORF">MtrunA17_Chr2g0317211</name>
</gene>
<keyword evidence="3" id="KW-0472">Membrane</keyword>
<reference evidence="5" key="1">
    <citation type="journal article" date="2018" name="Nat. Plants">
        <title>Whole-genome landscape of Medicago truncatula symbiotic genes.</title>
        <authorList>
            <person name="Pecrix Y."/>
            <person name="Staton S.E."/>
            <person name="Sallet E."/>
            <person name="Lelandais-Briere C."/>
            <person name="Moreau S."/>
            <person name="Carrere S."/>
            <person name="Blein T."/>
            <person name="Jardinaud M.F."/>
            <person name="Latrasse D."/>
            <person name="Zouine M."/>
            <person name="Zahm M."/>
            <person name="Kreplak J."/>
            <person name="Mayjonade B."/>
            <person name="Satge C."/>
            <person name="Perez M."/>
            <person name="Cauet S."/>
            <person name="Marande W."/>
            <person name="Chantry-Darmon C."/>
            <person name="Lopez-Roques C."/>
            <person name="Bouchez O."/>
            <person name="Berard A."/>
            <person name="Debelle F."/>
            <person name="Munos S."/>
            <person name="Bendahmane A."/>
            <person name="Berges H."/>
            <person name="Niebel A."/>
            <person name="Buitink J."/>
            <person name="Frugier F."/>
            <person name="Benhamed M."/>
            <person name="Crespi M."/>
            <person name="Gouzy J."/>
            <person name="Gamas P."/>
        </authorList>
    </citation>
    <scope>NUCLEOTIDE SEQUENCE [LARGE SCALE GENOMIC DNA]</scope>
    <source>
        <strain evidence="5">cv. Jemalong A17</strain>
    </source>
</reference>
<dbReference type="Pfam" id="PF01554">
    <property type="entry name" value="MatE"/>
    <property type="match status" value="1"/>
</dbReference>
<evidence type="ECO:0000256" key="2">
    <source>
        <dbReference type="SAM" id="MobiDB-lite"/>
    </source>
</evidence>
<keyword evidence="3" id="KW-1133">Transmembrane helix</keyword>
<dbReference type="GO" id="GO:0015297">
    <property type="term" value="F:antiporter activity"/>
    <property type="evidence" value="ECO:0007669"/>
    <property type="project" value="InterPro"/>
</dbReference>
<proteinExistence type="inferred from homology"/>
<dbReference type="PANTHER" id="PTHR11206">
    <property type="entry name" value="MULTIDRUG RESISTANCE PROTEIN"/>
    <property type="match status" value="1"/>
</dbReference>
<feature type="transmembrane region" description="Helical" evidence="3">
    <location>
        <begin position="83"/>
        <end position="109"/>
    </location>
</feature>
<evidence type="ECO:0000313" key="5">
    <source>
        <dbReference type="Proteomes" id="UP000265566"/>
    </source>
</evidence>
<dbReference type="EMBL" id="PSQE01000002">
    <property type="protein sequence ID" value="RHN75075.1"/>
    <property type="molecule type" value="Genomic_DNA"/>
</dbReference>
<accession>A0A396JF67</accession>
<dbReference type="GO" id="GO:0042910">
    <property type="term" value="F:xenobiotic transmembrane transporter activity"/>
    <property type="evidence" value="ECO:0007669"/>
    <property type="project" value="InterPro"/>
</dbReference>
<comment type="similarity">
    <text evidence="1">Belongs to the multi antimicrobial extrusion (MATE) (TC 2.A.66.1) family.</text>
</comment>
<sequence length="119" mass="13663">MAESIISDGTAIPNDNGRRNTEPEMEKKWWNKILDIEEAKHQLMFSLPMIFTNLFYYLITLVSVMLVGHLGDLQLAGATLANSWFSVTGIAVMVSNLLFLHYYNILFMYNGINQLQRDM</sequence>
<dbReference type="Proteomes" id="UP000265566">
    <property type="component" value="Chromosome 2"/>
</dbReference>
<evidence type="ECO:0000313" key="4">
    <source>
        <dbReference type="EMBL" id="RHN75075.1"/>
    </source>
</evidence>